<evidence type="ECO:0000256" key="5">
    <source>
        <dbReference type="ARBA" id="ARBA00022839"/>
    </source>
</evidence>
<name>A0A2M6IT29_9BACT</name>
<dbReference type="InterPro" id="IPR051673">
    <property type="entry name" value="SSDNA_exonuclease_RecJ"/>
</dbReference>
<dbReference type="InterPro" id="IPR038763">
    <property type="entry name" value="DHH_sf"/>
</dbReference>
<evidence type="ECO:0000256" key="1">
    <source>
        <dbReference type="ARBA" id="ARBA00005915"/>
    </source>
</evidence>
<evidence type="ECO:0000259" key="7">
    <source>
        <dbReference type="Pfam" id="PF02272"/>
    </source>
</evidence>
<evidence type="ECO:0000259" key="8">
    <source>
        <dbReference type="Pfam" id="PF17768"/>
    </source>
</evidence>
<dbReference type="EMBL" id="PCVM01000104">
    <property type="protein sequence ID" value="PIQ73088.1"/>
    <property type="molecule type" value="Genomic_DNA"/>
</dbReference>
<feature type="domain" description="DHHA1" evidence="7">
    <location>
        <begin position="345"/>
        <end position="433"/>
    </location>
</feature>
<dbReference type="GO" id="GO:0006281">
    <property type="term" value="P:DNA repair"/>
    <property type="evidence" value="ECO:0007669"/>
    <property type="project" value="InterPro"/>
</dbReference>
<sequence length="561" mass="62430">MQKMKIVCGHSVENSTSDKEILKSIIDSRNIENIDTFLNPPTPLGMNLSDFGISKKNLKSLLERFKLVKNNNEKVVVYTDYDADGITGGAILWETLHLLGFDAMPYVPHRSREGYGFSKIGIDNVIAEFDPKLIISVDHGITAKDTVIYAKSKNIDIIVTDHHHKQKNKIPGKAIGIFHIPALSGSGVAYFVAKELFNYFGKVSNNFTLLAKYFNSDYLALASIGTVADLVPLVGPSRSVVTFGLRAFKNLDRIGLREIISEAAVKNKEITPYEIGFVIAPRINAIGRLDHAIDALRLLCTTSNPRAKKLAEKIGKANEDRRTLVDKCVKEAIQKVTMEKLPKLIIIDSKNWHEGIIGLIASKMVEEYFRPCIVMTKSDRFYKASVRSIPGFHVTDFLSTLGEYLAGFGGHAAAAGFTIEESKKNIFIEIAQKKADKLISDEMLTRSIIADIDMPISMASKELVSVIDTMYPFGIGNPKPKFVSEVIIDKASIIGKNKTHLKLLVSGTNNEKEKIEMIAFGYGEIYDLLNSKQKVRLVYQLGINNFRNNETLQGVVKHIEF</sequence>
<comment type="caution">
    <text evidence="9">The sequence shown here is derived from an EMBL/GenBank/DDBJ whole genome shotgun (WGS) entry which is preliminary data.</text>
</comment>
<organism evidence="9 10">
    <name type="scientific">Candidatus Roizmanbacteria bacterium CG11_big_fil_rev_8_21_14_0_20_36_8</name>
    <dbReference type="NCBI Taxonomy" id="1974856"/>
    <lineage>
        <taxon>Bacteria</taxon>
        <taxon>Candidatus Roizmaniibacteriota</taxon>
    </lineage>
</organism>
<dbReference type="AlphaFoldDB" id="A0A2M6IT29"/>
<dbReference type="Pfam" id="PF01368">
    <property type="entry name" value="DHH"/>
    <property type="match status" value="1"/>
</dbReference>
<evidence type="ECO:0000256" key="4">
    <source>
        <dbReference type="ARBA" id="ARBA00022801"/>
    </source>
</evidence>
<dbReference type="Pfam" id="PF02272">
    <property type="entry name" value="DHHA1"/>
    <property type="match status" value="1"/>
</dbReference>
<dbReference type="GO" id="GO:0003676">
    <property type="term" value="F:nucleic acid binding"/>
    <property type="evidence" value="ECO:0007669"/>
    <property type="project" value="InterPro"/>
</dbReference>
<dbReference type="PANTHER" id="PTHR30255:SF2">
    <property type="entry name" value="SINGLE-STRANDED-DNA-SPECIFIC EXONUCLEASE RECJ"/>
    <property type="match status" value="1"/>
</dbReference>
<dbReference type="SUPFAM" id="SSF64182">
    <property type="entry name" value="DHH phosphoesterases"/>
    <property type="match status" value="1"/>
</dbReference>
<dbReference type="Gene3D" id="3.10.310.30">
    <property type="match status" value="1"/>
</dbReference>
<dbReference type="PANTHER" id="PTHR30255">
    <property type="entry name" value="SINGLE-STRANDED-DNA-SPECIFIC EXONUCLEASE RECJ"/>
    <property type="match status" value="1"/>
</dbReference>
<dbReference type="GO" id="GO:0006310">
    <property type="term" value="P:DNA recombination"/>
    <property type="evidence" value="ECO:0007669"/>
    <property type="project" value="InterPro"/>
</dbReference>
<feature type="domain" description="DDH" evidence="6">
    <location>
        <begin position="74"/>
        <end position="199"/>
    </location>
</feature>
<accession>A0A2M6IT29</accession>
<dbReference type="GO" id="GO:0008409">
    <property type="term" value="F:5'-3' exonuclease activity"/>
    <property type="evidence" value="ECO:0007669"/>
    <property type="project" value="InterPro"/>
</dbReference>
<evidence type="ECO:0000313" key="10">
    <source>
        <dbReference type="Proteomes" id="UP000231056"/>
    </source>
</evidence>
<comment type="similarity">
    <text evidence="1">Belongs to the RecJ family.</text>
</comment>
<dbReference type="InterPro" id="IPR001667">
    <property type="entry name" value="DDH_dom"/>
</dbReference>
<dbReference type="Gene3D" id="3.90.1640.30">
    <property type="match status" value="1"/>
</dbReference>
<dbReference type="InterPro" id="IPR004610">
    <property type="entry name" value="RecJ"/>
</dbReference>
<keyword evidence="5 9" id="KW-0269">Exonuclease</keyword>
<gene>
    <name evidence="9" type="primary">recJ</name>
    <name evidence="9" type="ORF">COV58_04370</name>
</gene>
<dbReference type="NCBIfam" id="TIGR00644">
    <property type="entry name" value="recJ"/>
    <property type="match status" value="1"/>
</dbReference>
<evidence type="ECO:0000313" key="9">
    <source>
        <dbReference type="EMBL" id="PIQ73088.1"/>
    </source>
</evidence>
<evidence type="ECO:0000259" key="6">
    <source>
        <dbReference type="Pfam" id="PF01368"/>
    </source>
</evidence>
<feature type="domain" description="RecJ OB" evidence="8">
    <location>
        <begin position="451"/>
        <end position="558"/>
    </location>
</feature>
<dbReference type="InterPro" id="IPR041122">
    <property type="entry name" value="RecJ_OB"/>
</dbReference>
<keyword evidence="4" id="KW-0378">Hydrolase</keyword>
<evidence type="ECO:0000256" key="3">
    <source>
        <dbReference type="ARBA" id="ARBA00022722"/>
    </source>
</evidence>
<dbReference type="Pfam" id="PF17768">
    <property type="entry name" value="RecJ_OB"/>
    <property type="match status" value="1"/>
</dbReference>
<dbReference type="InterPro" id="IPR003156">
    <property type="entry name" value="DHHA1_dom"/>
</dbReference>
<dbReference type="Proteomes" id="UP000231056">
    <property type="component" value="Unassembled WGS sequence"/>
</dbReference>
<reference evidence="9 10" key="1">
    <citation type="submission" date="2017-09" db="EMBL/GenBank/DDBJ databases">
        <title>Depth-based differentiation of microbial function through sediment-hosted aquifers and enrichment of novel symbionts in the deep terrestrial subsurface.</title>
        <authorList>
            <person name="Probst A.J."/>
            <person name="Ladd B."/>
            <person name="Jarett J.K."/>
            <person name="Geller-Mcgrath D.E."/>
            <person name="Sieber C.M."/>
            <person name="Emerson J.B."/>
            <person name="Anantharaman K."/>
            <person name="Thomas B.C."/>
            <person name="Malmstrom R."/>
            <person name="Stieglmeier M."/>
            <person name="Klingl A."/>
            <person name="Woyke T."/>
            <person name="Ryan C.M."/>
            <person name="Banfield J.F."/>
        </authorList>
    </citation>
    <scope>NUCLEOTIDE SEQUENCE [LARGE SCALE GENOMIC DNA]</scope>
    <source>
        <strain evidence="9">CG11_big_fil_rev_8_21_14_0_20_36_8</strain>
    </source>
</reference>
<protein>
    <recommendedName>
        <fullName evidence="2">Single-stranded-DNA-specific exonuclease RecJ</fullName>
    </recommendedName>
</protein>
<keyword evidence="3" id="KW-0540">Nuclease</keyword>
<evidence type="ECO:0000256" key="2">
    <source>
        <dbReference type="ARBA" id="ARBA00019841"/>
    </source>
</evidence>
<proteinExistence type="inferred from homology"/>